<feature type="coiled-coil region" evidence="1">
    <location>
        <begin position="31"/>
        <end position="58"/>
    </location>
</feature>
<dbReference type="AlphaFoldDB" id="A0AAW7JME0"/>
<comment type="caution">
    <text evidence="4">The sequence shown here is derived from an EMBL/GenBank/DDBJ whole genome shotgun (WGS) entry which is preliminary data.</text>
</comment>
<gene>
    <name evidence="3" type="ORF">QVN81_06290</name>
    <name evidence="4" type="ORF">QVN84_06850</name>
</gene>
<dbReference type="RefSeq" id="WP_289825110.1">
    <property type="nucleotide sequence ID" value="NZ_JAUEIE010000005.1"/>
</dbReference>
<dbReference type="Pfam" id="PF12728">
    <property type="entry name" value="HTH_17"/>
    <property type="match status" value="2"/>
</dbReference>
<evidence type="ECO:0000256" key="1">
    <source>
        <dbReference type="SAM" id="Coils"/>
    </source>
</evidence>
<accession>A0AAW7JME0</accession>
<dbReference type="EMBL" id="JAUEIE010000005">
    <property type="protein sequence ID" value="MDN0022637.1"/>
    <property type="molecule type" value="Genomic_DNA"/>
</dbReference>
<dbReference type="Proteomes" id="UP001168478">
    <property type="component" value="Unassembled WGS sequence"/>
</dbReference>
<dbReference type="Proteomes" id="UP001167831">
    <property type="component" value="Unassembled WGS sequence"/>
</dbReference>
<evidence type="ECO:0000313" key="5">
    <source>
        <dbReference type="Proteomes" id="UP001167831"/>
    </source>
</evidence>
<keyword evidence="1" id="KW-0175">Coiled coil</keyword>
<reference evidence="4" key="1">
    <citation type="submission" date="2023-06" db="EMBL/GenBank/DDBJ databases">
        <authorList>
            <person name="Zeman M."/>
            <person name="Kubasova T."/>
            <person name="Jahodarova E."/>
            <person name="Nykrynova M."/>
            <person name="Rychlik I."/>
        </authorList>
    </citation>
    <scope>NUCLEOTIDE SEQUENCE</scope>
    <source>
        <strain evidence="4">ET15</strain>
        <strain evidence="3">ET37</strain>
    </source>
</reference>
<evidence type="ECO:0000259" key="2">
    <source>
        <dbReference type="Pfam" id="PF12728"/>
    </source>
</evidence>
<feature type="domain" description="Helix-turn-helix" evidence="2">
    <location>
        <begin position="65"/>
        <end position="110"/>
    </location>
</feature>
<dbReference type="EMBL" id="JAUEIF010000005">
    <property type="protein sequence ID" value="MDN0025236.1"/>
    <property type="molecule type" value="Genomic_DNA"/>
</dbReference>
<keyword evidence="5" id="KW-1185">Reference proteome</keyword>
<dbReference type="InterPro" id="IPR041657">
    <property type="entry name" value="HTH_17"/>
</dbReference>
<protein>
    <submittedName>
        <fullName evidence="4">Helix-turn-helix domain-containing protein</fullName>
    </submittedName>
</protein>
<reference evidence="4" key="2">
    <citation type="submission" date="2023-08" db="EMBL/GenBank/DDBJ databases">
        <title>Identification and characterization of horizontal gene transfer across gut microbiota members of farm animals based on homology search.</title>
        <authorList>
            <person name="Schwarzerova J."/>
            <person name="Nykrynova M."/>
            <person name="Jureckova K."/>
            <person name="Cejkova D."/>
            <person name="Rychlik I."/>
        </authorList>
    </citation>
    <scope>NUCLEOTIDE SEQUENCE</scope>
    <source>
        <strain evidence="4">ET15</strain>
        <strain evidence="3">ET37</strain>
    </source>
</reference>
<name>A0AAW7JME0_9BACT</name>
<evidence type="ECO:0000313" key="4">
    <source>
        <dbReference type="EMBL" id="MDN0025236.1"/>
    </source>
</evidence>
<feature type="domain" description="Helix-turn-helix" evidence="2">
    <location>
        <begin position="441"/>
        <end position="490"/>
    </location>
</feature>
<organism evidence="4 6">
    <name type="scientific">Leyella lascolaii</name>
    <dbReference type="NCBI Taxonomy" id="1776379"/>
    <lineage>
        <taxon>Bacteria</taxon>
        <taxon>Pseudomonadati</taxon>
        <taxon>Bacteroidota</taxon>
        <taxon>Bacteroidia</taxon>
        <taxon>Bacteroidales</taxon>
        <taxon>Prevotellaceae</taxon>
        <taxon>Leyella</taxon>
    </lineage>
</organism>
<proteinExistence type="predicted"/>
<sequence>MEIIKECGVCGKEFVASKMSVKYCCRGCERVAFRRREAEKKKREKENAESLRNAERNNSLRDKAFLSPEDVSVLFNVSLPTVYRYFQTGLIKAVKIRNKTFVRYSDIERVFDDATPYRKRRYQRKEEQEYYTLREIMEKYNIGRKAIWGRCDRLGIPKIYEGRNTFFSKKAIDAHFADLLEEIDIDNYYTADQIMDMYNMTRTAVITFVMRHKVPRVNRNGKAFYSKVHIDCIKRKDDSIDPDWSTYEEAIEKYGISKDQVSYTLKHFDVRTEKRGKFTMIFRTDFDKVMRERMANAKVAEKSDGDEKLVFQAQHQEKKCPPTPDGYYSTEEVAEMFKVGVKHVGVMTREHKTPKIALKGFNFYEKKAIDVLYNLKNNYSEITDWITPEEMRSTYKMTAEAVRSFIYRHQIPAKVEYGTTYYSKQHIEQVKNGDFDGRERYYTVEEAMKKYHLSKDIVHYYVKRYKITKVKKKKCIYFRKEEFDRLMEKRLSKDDLLSITLD</sequence>
<evidence type="ECO:0000313" key="3">
    <source>
        <dbReference type="EMBL" id="MDN0022637.1"/>
    </source>
</evidence>
<evidence type="ECO:0000313" key="6">
    <source>
        <dbReference type="Proteomes" id="UP001168478"/>
    </source>
</evidence>